<dbReference type="GO" id="GO:0005902">
    <property type="term" value="C:microvillus"/>
    <property type="evidence" value="ECO:0000318"/>
    <property type="project" value="GO_Central"/>
</dbReference>
<proteinExistence type="predicted"/>
<dbReference type="EnsemblMetazoa" id="HelroT111783">
    <property type="protein sequence ID" value="HelroP111783"/>
    <property type="gene ID" value="HelroG111783"/>
</dbReference>
<keyword evidence="3" id="KW-0472">Membrane</keyword>
<dbReference type="AlphaFoldDB" id="T1EFE5"/>
<keyword evidence="8" id="KW-1185">Reference proteome</keyword>
<evidence type="ECO:0000313" key="7">
    <source>
        <dbReference type="EnsemblMetazoa" id="HelroP111783"/>
    </source>
</evidence>
<evidence type="ECO:0000256" key="2">
    <source>
        <dbReference type="ARBA" id="ARBA00022475"/>
    </source>
</evidence>
<dbReference type="InterPro" id="IPR019749">
    <property type="entry name" value="Band_41_domain"/>
</dbReference>
<dbReference type="KEGG" id="hro:HELRODRAFT_111783"/>
<dbReference type="PRINTS" id="PR00935">
    <property type="entry name" value="BAND41"/>
</dbReference>
<keyword evidence="2" id="KW-1003">Cell membrane</keyword>
<reference evidence="7" key="3">
    <citation type="submission" date="2015-06" db="UniProtKB">
        <authorList>
            <consortium name="EnsemblMetazoa"/>
        </authorList>
    </citation>
    <scope>IDENTIFICATION</scope>
</reference>
<evidence type="ECO:0000259" key="5">
    <source>
        <dbReference type="PROSITE" id="PS50057"/>
    </source>
</evidence>
<dbReference type="CTD" id="20195297"/>
<dbReference type="Pfam" id="PF00373">
    <property type="entry name" value="FERM_M"/>
    <property type="match status" value="1"/>
</dbReference>
<dbReference type="OMA" id="NIHTVEM"/>
<dbReference type="GO" id="GO:0008360">
    <property type="term" value="P:regulation of cell shape"/>
    <property type="evidence" value="ECO:0000318"/>
    <property type="project" value="GO_Central"/>
</dbReference>
<feature type="region of interest" description="Disordered" evidence="4">
    <location>
        <begin position="443"/>
        <end position="484"/>
    </location>
</feature>
<gene>
    <name evidence="7" type="primary">20195297</name>
    <name evidence="6" type="ORF">HELRODRAFT_111783</name>
</gene>
<dbReference type="RefSeq" id="XP_009017370.1">
    <property type="nucleotide sequence ID" value="XM_009019122.1"/>
</dbReference>
<dbReference type="GO" id="GO:2000643">
    <property type="term" value="P:positive regulation of early endosome to late endosome transport"/>
    <property type="evidence" value="ECO:0000318"/>
    <property type="project" value="GO_Central"/>
</dbReference>
<dbReference type="InParanoid" id="T1EFE5"/>
<dbReference type="OrthoDB" id="6018897at2759"/>
<dbReference type="SUPFAM" id="SSF48678">
    <property type="entry name" value="Moesin tail domain"/>
    <property type="match status" value="1"/>
</dbReference>
<dbReference type="InterPro" id="IPR041789">
    <property type="entry name" value="ERM_FERM_C"/>
</dbReference>
<feature type="domain" description="FERM" evidence="5">
    <location>
        <begin position="1"/>
        <end position="236"/>
    </location>
</feature>
<dbReference type="CDD" id="cd14473">
    <property type="entry name" value="FERM_B-lobe"/>
    <property type="match status" value="1"/>
</dbReference>
<dbReference type="InterPro" id="IPR000798">
    <property type="entry name" value="Ez/rad/moesin-like"/>
</dbReference>
<feature type="compositionally biased region" description="Basic and acidic residues" evidence="4">
    <location>
        <begin position="463"/>
        <end position="484"/>
    </location>
</feature>
<dbReference type="EMBL" id="AMQM01004221">
    <property type="status" value="NOT_ANNOTATED_CDS"/>
    <property type="molecule type" value="Genomic_DNA"/>
</dbReference>
<dbReference type="PROSITE" id="PS00661">
    <property type="entry name" value="FERM_2"/>
    <property type="match status" value="1"/>
</dbReference>
<evidence type="ECO:0000313" key="6">
    <source>
        <dbReference type="EMBL" id="ESO04791.1"/>
    </source>
</evidence>
<dbReference type="Pfam" id="PF09380">
    <property type="entry name" value="FERM_C"/>
    <property type="match status" value="1"/>
</dbReference>
<dbReference type="SUPFAM" id="SSF47031">
    <property type="entry name" value="Second domain of FERM"/>
    <property type="match status" value="1"/>
</dbReference>
<accession>T1EFE5</accession>
<dbReference type="InterPro" id="IPR011259">
    <property type="entry name" value="ERM_C_dom"/>
</dbReference>
<dbReference type="PRINTS" id="PR00661">
    <property type="entry name" value="ERMFAMILY"/>
</dbReference>
<dbReference type="STRING" id="6412.T1EFE5"/>
<dbReference type="GeneID" id="20195297"/>
<dbReference type="InterPro" id="IPR011174">
    <property type="entry name" value="ERM"/>
</dbReference>
<dbReference type="GO" id="GO:1902115">
    <property type="term" value="P:regulation of organelle assembly"/>
    <property type="evidence" value="ECO:0000318"/>
    <property type="project" value="GO_Central"/>
</dbReference>
<feature type="region of interest" description="Disordered" evidence="4">
    <location>
        <begin position="234"/>
        <end position="255"/>
    </location>
</feature>
<dbReference type="SUPFAM" id="SSF50729">
    <property type="entry name" value="PH domain-like"/>
    <property type="match status" value="1"/>
</dbReference>
<dbReference type="Gene3D" id="2.30.29.30">
    <property type="entry name" value="Pleckstrin-homology domain (PH domain)/Phosphotyrosine-binding domain (PTB)"/>
    <property type="match status" value="1"/>
</dbReference>
<organism evidence="7 8">
    <name type="scientific">Helobdella robusta</name>
    <name type="common">Californian leech</name>
    <dbReference type="NCBI Taxonomy" id="6412"/>
    <lineage>
        <taxon>Eukaryota</taxon>
        <taxon>Metazoa</taxon>
        <taxon>Spiralia</taxon>
        <taxon>Lophotrochozoa</taxon>
        <taxon>Annelida</taxon>
        <taxon>Clitellata</taxon>
        <taxon>Hirudinea</taxon>
        <taxon>Rhynchobdellida</taxon>
        <taxon>Glossiphoniidae</taxon>
        <taxon>Helobdella</taxon>
    </lineage>
</organism>
<protein>
    <recommendedName>
        <fullName evidence="5">FERM domain-containing protein</fullName>
    </recommendedName>
</protein>
<evidence type="ECO:0000313" key="8">
    <source>
        <dbReference type="Proteomes" id="UP000015101"/>
    </source>
</evidence>
<reference evidence="6 8" key="2">
    <citation type="journal article" date="2013" name="Nature">
        <title>Insights into bilaterian evolution from three spiralian genomes.</title>
        <authorList>
            <person name="Simakov O."/>
            <person name="Marletaz F."/>
            <person name="Cho S.J."/>
            <person name="Edsinger-Gonzales E."/>
            <person name="Havlak P."/>
            <person name="Hellsten U."/>
            <person name="Kuo D.H."/>
            <person name="Larsson T."/>
            <person name="Lv J."/>
            <person name="Arendt D."/>
            <person name="Savage R."/>
            <person name="Osoegawa K."/>
            <person name="de Jong P."/>
            <person name="Grimwood J."/>
            <person name="Chapman J.A."/>
            <person name="Shapiro H."/>
            <person name="Aerts A."/>
            <person name="Otillar R.P."/>
            <person name="Terry A.Y."/>
            <person name="Boore J.L."/>
            <person name="Grigoriev I.V."/>
            <person name="Lindberg D.R."/>
            <person name="Seaver E.C."/>
            <person name="Weisblat D.A."/>
            <person name="Putnam N.H."/>
            <person name="Rokhsar D.S."/>
        </authorList>
    </citation>
    <scope>NUCLEOTIDE SEQUENCE</scope>
</reference>
<dbReference type="PANTHER" id="PTHR23281">
    <property type="entry name" value="MERLIN/MOESIN/EZRIN/RADIXIN"/>
    <property type="match status" value="1"/>
</dbReference>
<feature type="compositionally biased region" description="Basic and acidic residues" evidence="4">
    <location>
        <begin position="245"/>
        <end position="255"/>
    </location>
</feature>
<dbReference type="InterPro" id="IPR018980">
    <property type="entry name" value="FERM_PH-like_C"/>
</dbReference>
<evidence type="ECO:0000256" key="4">
    <source>
        <dbReference type="SAM" id="MobiDB-lite"/>
    </source>
</evidence>
<evidence type="ECO:0000256" key="1">
    <source>
        <dbReference type="ARBA" id="ARBA00004202"/>
    </source>
</evidence>
<dbReference type="GO" id="GO:0005886">
    <property type="term" value="C:plasma membrane"/>
    <property type="evidence" value="ECO:0000318"/>
    <property type="project" value="GO_Central"/>
</dbReference>
<dbReference type="CDD" id="cd13194">
    <property type="entry name" value="FERM_C_ERM"/>
    <property type="match status" value="1"/>
</dbReference>
<dbReference type="SMART" id="SM01196">
    <property type="entry name" value="FERM_C"/>
    <property type="match status" value="1"/>
</dbReference>
<dbReference type="Pfam" id="PF00769">
    <property type="entry name" value="ERM_C"/>
    <property type="match status" value="1"/>
</dbReference>
<dbReference type="InterPro" id="IPR019747">
    <property type="entry name" value="FERM_CS"/>
</dbReference>
<comment type="subcellular location">
    <subcellularLocation>
        <location evidence="1">Cell membrane</location>
        <topology evidence="1">Peripheral membrane protein</topology>
    </subcellularLocation>
</comment>
<dbReference type="GO" id="GO:1902966">
    <property type="term" value="P:positive regulation of protein localization to early endosome"/>
    <property type="evidence" value="ECO:0000318"/>
    <property type="project" value="GO_Central"/>
</dbReference>
<dbReference type="eggNOG" id="KOG3529">
    <property type="taxonomic scope" value="Eukaryota"/>
</dbReference>
<dbReference type="SMART" id="SM00295">
    <property type="entry name" value="B41"/>
    <property type="match status" value="1"/>
</dbReference>
<sequence>MNLDKKVVKQVKQSSPLKFNFLIKYYPEDVATELIQPITKMIFFQQVKNSILNDEYYCPPETAVLLASYALQATFDDFDPNIHTVEMFAKDHLLPTRIIKQHTLTKADWDEQILTWYSQHRGMYKEQAVEEYLKIAQDLEQYGVNYFEITNNKGSKLWLGVDALGMNIYGHDDRLTPKIGFPWSDIKNVSYSGKKFTVKSVDPKAPPFKFLTNKAQTNEKILNLCRGNSEMYQRRRKTESPEVTQMKKEVQEENERRNEIRLTLLREKEMRDEMEKAMTMMKIRVQDYEKEMAISREGYEKLQREAEEKERRLMEIEMMRRELEEARRRAEEARIAAELAADAEKAEKYLKVVEQQALETEELLRRKMEEVEEKEEETRRLTMELERIKALSDVNEEEQKIRRISDAVYEQVVITTTTTTAADTNDIDNNNVTNYFIIADTSNKGKKSSSLSSSSKSSSDSEDEHRAEVKVEVDESLKKTEQGELTRNDLIYRLNASQGRDKYKTLKELRQGNTKIRVELFESM</sequence>
<dbReference type="InterPro" id="IPR035963">
    <property type="entry name" value="FERM_2"/>
</dbReference>
<evidence type="ECO:0000256" key="3">
    <source>
        <dbReference type="ARBA" id="ARBA00023136"/>
    </source>
</evidence>
<dbReference type="GO" id="GO:0030175">
    <property type="term" value="C:filopodium"/>
    <property type="evidence" value="ECO:0000318"/>
    <property type="project" value="GO_Central"/>
</dbReference>
<dbReference type="GO" id="GO:0045177">
    <property type="term" value="C:apical part of cell"/>
    <property type="evidence" value="ECO:0000318"/>
    <property type="project" value="GO_Central"/>
</dbReference>
<dbReference type="EMBL" id="KB096457">
    <property type="protein sequence ID" value="ESO04791.1"/>
    <property type="molecule type" value="Genomic_DNA"/>
</dbReference>
<dbReference type="InterPro" id="IPR011993">
    <property type="entry name" value="PH-like_dom_sf"/>
</dbReference>
<name>T1EFE5_HELRO</name>
<dbReference type="Gene3D" id="1.20.80.10">
    <property type="match status" value="1"/>
</dbReference>
<dbReference type="GO" id="GO:0003779">
    <property type="term" value="F:actin binding"/>
    <property type="evidence" value="ECO:0000318"/>
    <property type="project" value="GO_Central"/>
</dbReference>
<dbReference type="InterPro" id="IPR008954">
    <property type="entry name" value="Moesin_tail_sf"/>
</dbReference>
<dbReference type="Proteomes" id="UP000015101">
    <property type="component" value="Unassembled WGS sequence"/>
</dbReference>
<dbReference type="GO" id="GO:0050839">
    <property type="term" value="F:cell adhesion molecule binding"/>
    <property type="evidence" value="ECO:0000318"/>
    <property type="project" value="GO_Central"/>
</dbReference>
<dbReference type="Gene3D" id="6.10.360.10">
    <property type="match status" value="1"/>
</dbReference>
<dbReference type="InterPro" id="IPR019748">
    <property type="entry name" value="FERM_central"/>
</dbReference>
<reference evidence="8" key="1">
    <citation type="submission" date="2012-12" db="EMBL/GenBank/DDBJ databases">
        <authorList>
            <person name="Hellsten U."/>
            <person name="Grimwood J."/>
            <person name="Chapman J.A."/>
            <person name="Shapiro H."/>
            <person name="Aerts A."/>
            <person name="Otillar R.P."/>
            <person name="Terry A.Y."/>
            <person name="Boore J.L."/>
            <person name="Simakov O."/>
            <person name="Marletaz F."/>
            <person name="Cho S.-J."/>
            <person name="Edsinger-Gonzales E."/>
            <person name="Havlak P."/>
            <person name="Kuo D.-H."/>
            <person name="Larsson T."/>
            <person name="Lv J."/>
            <person name="Arendt D."/>
            <person name="Savage R."/>
            <person name="Osoegawa K."/>
            <person name="de Jong P."/>
            <person name="Lindberg D.R."/>
            <person name="Seaver E.C."/>
            <person name="Weisblat D.A."/>
            <person name="Putnam N.H."/>
            <person name="Grigoriev I.V."/>
            <person name="Rokhsar D.S."/>
        </authorList>
    </citation>
    <scope>NUCLEOTIDE SEQUENCE</scope>
</reference>
<feature type="compositionally biased region" description="Low complexity" evidence="4">
    <location>
        <begin position="448"/>
        <end position="458"/>
    </location>
</feature>
<dbReference type="InterPro" id="IPR000299">
    <property type="entry name" value="FERM_domain"/>
</dbReference>
<dbReference type="InterPro" id="IPR014352">
    <property type="entry name" value="FERM/acyl-CoA-bd_prot_sf"/>
</dbReference>
<dbReference type="HOGENOM" id="CLU_003623_6_2_1"/>
<dbReference type="GO" id="GO:0005912">
    <property type="term" value="C:adherens junction"/>
    <property type="evidence" value="ECO:0000318"/>
    <property type="project" value="GO_Central"/>
</dbReference>
<dbReference type="PROSITE" id="PS50057">
    <property type="entry name" value="FERM_3"/>
    <property type="match status" value="1"/>
</dbReference>